<evidence type="ECO:0000313" key="2">
    <source>
        <dbReference type="Proteomes" id="UP001162992"/>
    </source>
</evidence>
<sequence>MCNRSLASRSCVQDVRGGSEVKGPVCKASSKENQSVAQNPLNSEVGRGTLYGSGIFHGSERLTENSLANSLSNADGNCSSPSSSIGANSSCTSVEDSLSGTPDEEVESRLRSPLEGMASLGTFLPPRKGLSRFIEGKSRSFTCLADIRSIKDLAKAENPYARRRRFSNHSIDTLERSRCLPPRNSACGISKKSLCSSRTNLALALVMSSKEKGTEDENWDPCRLSRGIAERSTPRSFSMADLQKTGFTFPASKTL</sequence>
<gene>
    <name evidence="1" type="ORF">O6H91_01G099500</name>
</gene>
<organism evidence="1 2">
    <name type="scientific">Diphasiastrum complanatum</name>
    <name type="common">Issler's clubmoss</name>
    <name type="synonym">Lycopodium complanatum</name>
    <dbReference type="NCBI Taxonomy" id="34168"/>
    <lineage>
        <taxon>Eukaryota</taxon>
        <taxon>Viridiplantae</taxon>
        <taxon>Streptophyta</taxon>
        <taxon>Embryophyta</taxon>
        <taxon>Tracheophyta</taxon>
        <taxon>Lycopodiopsida</taxon>
        <taxon>Lycopodiales</taxon>
        <taxon>Lycopodiaceae</taxon>
        <taxon>Lycopodioideae</taxon>
        <taxon>Diphasiastrum</taxon>
    </lineage>
</organism>
<proteinExistence type="predicted"/>
<accession>A0ACC2ETU2</accession>
<evidence type="ECO:0000313" key="1">
    <source>
        <dbReference type="EMBL" id="KAJ7569906.1"/>
    </source>
</evidence>
<reference evidence="2" key="1">
    <citation type="journal article" date="2024" name="Proc. Natl. Acad. Sci. U.S.A.">
        <title>Extraordinary preservation of gene collinearity over three hundred million years revealed in homosporous lycophytes.</title>
        <authorList>
            <person name="Li C."/>
            <person name="Wickell D."/>
            <person name="Kuo L.Y."/>
            <person name="Chen X."/>
            <person name="Nie B."/>
            <person name="Liao X."/>
            <person name="Peng D."/>
            <person name="Ji J."/>
            <person name="Jenkins J."/>
            <person name="Williams M."/>
            <person name="Shu S."/>
            <person name="Plott C."/>
            <person name="Barry K."/>
            <person name="Rajasekar S."/>
            <person name="Grimwood J."/>
            <person name="Han X."/>
            <person name="Sun S."/>
            <person name="Hou Z."/>
            <person name="He W."/>
            <person name="Dai G."/>
            <person name="Sun C."/>
            <person name="Schmutz J."/>
            <person name="Leebens-Mack J.H."/>
            <person name="Li F.W."/>
            <person name="Wang L."/>
        </authorList>
    </citation>
    <scope>NUCLEOTIDE SEQUENCE [LARGE SCALE GENOMIC DNA]</scope>
    <source>
        <strain evidence="2">cv. PW_Plant_1</strain>
    </source>
</reference>
<comment type="caution">
    <text evidence="1">The sequence shown here is derived from an EMBL/GenBank/DDBJ whole genome shotgun (WGS) entry which is preliminary data.</text>
</comment>
<protein>
    <submittedName>
        <fullName evidence="1">Uncharacterized protein</fullName>
    </submittedName>
</protein>
<dbReference type="Proteomes" id="UP001162992">
    <property type="component" value="Chromosome 1"/>
</dbReference>
<keyword evidence="2" id="KW-1185">Reference proteome</keyword>
<name>A0ACC2ETU2_DIPCM</name>
<dbReference type="EMBL" id="CM055092">
    <property type="protein sequence ID" value="KAJ7569906.1"/>
    <property type="molecule type" value="Genomic_DNA"/>
</dbReference>